<dbReference type="InterPro" id="IPR011004">
    <property type="entry name" value="Trimer_LpxA-like_sf"/>
</dbReference>
<sequence length="161" mass="17536">MLVYPLFAFSPRPLWGWRRFLLRLFGAKVGRDVHVYPSTRITIPWNLSVGRQSAIGDRAIIYALGPIALGDRVTISQGAHLCAGTHDYCDPTMPLIKSPIIIESDAWICADAFVGPGVRVGAHAIVGARCVVMRDVKANAITIGNPARLLRFRTEGGSLGR</sequence>
<evidence type="ECO:0000313" key="3">
    <source>
        <dbReference type="EMBL" id="MFC3205340.1"/>
    </source>
</evidence>
<name>A0ABV7K5J8_9HYPH</name>
<organism evidence="3 4">
    <name type="scientific">Aquamicrobium soli</name>
    <dbReference type="NCBI Taxonomy" id="1811518"/>
    <lineage>
        <taxon>Bacteria</taxon>
        <taxon>Pseudomonadati</taxon>
        <taxon>Pseudomonadota</taxon>
        <taxon>Alphaproteobacteria</taxon>
        <taxon>Hyphomicrobiales</taxon>
        <taxon>Phyllobacteriaceae</taxon>
        <taxon>Aquamicrobium</taxon>
    </lineage>
</organism>
<dbReference type="Gene3D" id="2.160.10.10">
    <property type="entry name" value="Hexapeptide repeat proteins"/>
    <property type="match status" value="1"/>
</dbReference>
<keyword evidence="4" id="KW-1185">Reference proteome</keyword>
<keyword evidence="2" id="KW-0808">Transferase</keyword>
<dbReference type="EMBL" id="JBHRTK010000004">
    <property type="protein sequence ID" value="MFC3205340.1"/>
    <property type="molecule type" value="Genomic_DNA"/>
</dbReference>
<reference evidence="4" key="1">
    <citation type="journal article" date="2019" name="Int. J. Syst. Evol. Microbiol.">
        <title>The Global Catalogue of Microorganisms (GCM) 10K type strain sequencing project: providing services to taxonomists for standard genome sequencing and annotation.</title>
        <authorList>
            <consortium name="The Broad Institute Genomics Platform"/>
            <consortium name="The Broad Institute Genome Sequencing Center for Infectious Disease"/>
            <person name="Wu L."/>
            <person name="Ma J."/>
        </authorList>
    </citation>
    <scope>NUCLEOTIDE SEQUENCE [LARGE SCALE GENOMIC DNA]</scope>
    <source>
        <strain evidence="4">KCTC 52165</strain>
    </source>
</reference>
<dbReference type="Proteomes" id="UP001595583">
    <property type="component" value="Unassembled WGS sequence"/>
</dbReference>
<dbReference type="InterPro" id="IPR051159">
    <property type="entry name" value="Hexapeptide_acetyltransf"/>
</dbReference>
<dbReference type="Pfam" id="PF00132">
    <property type="entry name" value="Hexapep"/>
    <property type="match status" value="1"/>
</dbReference>
<dbReference type="RefSeq" id="WP_378219194.1">
    <property type="nucleotide sequence ID" value="NZ_JBHRTK010000004.1"/>
</dbReference>
<comment type="similarity">
    <text evidence="1">Belongs to the transferase hexapeptide repeat family.</text>
</comment>
<gene>
    <name evidence="3" type="ORF">ACFOHJ_03880</name>
</gene>
<evidence type="ECO:0000256" key="2">
    <source>
        <dbReference type="ARBA" id="ARBA00022679"/>
    </source>
</evidence>
<comment type="caution">
    <text evidence="3">The sequence shown here is derived from an EMBL/GenBank/DDBJ whole genome shotgun (WGS) entry which is preliminary data.</text>
</comment>
<dbReference type="InterPro" id="IPR001451">
    <property type="entry name" value="Hexapep"/>
</dbReference>
<dbReference type="SUPFAM" id="SSF51161">
    <property type="entry name" value="Trimeric LpxA-like enzymes"/>
    <property type="match status" value="1"/>
</dbReference>
<proteinExistence type="inferred from homology"/>
<dbReference type="PANTHER" id="PTHR23416">
    <property type="entry name" value="SIALIC ACID SYNTHASE-RELATED"/>
    <property type="match status" value="1"/>
</dbReference>
<evidence type="ECO:0000313" key="4">
    <source>
        <dbReference type="Proteomes" id="UP001595583"/>
    </source>
</evidence>
<dbReference type="PANTHER" id="PTHR23416:SF23">
    <property type="entry name" value="ACETYLTRANSFERASE C18B11.09C-RELATED"/>
    <property type="match status" value="1"/>
</dbReference>
<accession>A0ABV7K5J8</accession>
<evidence type="ECO:0000256" key="1">
    <source>
        <dbReference type="ARBA" id="ARBA00007274"/>
    </source>
</evidence>
<dbReference type="CDD" id="cd05825">
    <property type="entry name" value="LbH_wcaF_like"/>
    <property type="match status" value="1"/>
</dbReference>
<protein>
    <submittedName>
        <fullName evidence="3">Colanic acid biosynthesis acetyltransferase WcaF</fullName>
    </submittedName>
</protein>